<evidence type="ECO:0000256" key="1">
    <source>
        <dbReference type="SAM" id="MobiDB-lite"/>
    </source>
</evidence>
<gene>
    <name evidence="4" type="ORF">CARN1_1156</name>
</gene>
<name>E6PH20_9ZZZZ</name>
<evidence type="ECO:0000256" key="2">
    <source>
        <dbReference type="SAM" id="Phobius"/>
    </source>
</evidence>
<evidence type="ECO:0000313" key="4">
    <source>
        <dbReference type="EMBL" id="CBH75758.1"/>
    </source>
</evidence>
<feature type="transmembrane region" description="Helical" evidence="2">
    <location>
        <begin position="6"/>
        <end position="26"/>
    </location>
</feature>
<feature type="domain" description="DUF6680" evidence="3">
    <location>
        <begin position="1"/>
        <end position="163"/>
    </location>
</feature>
<dbReference type="InterPro" id="IPR046502">
    <property type="entry name" value="DUF6680"/>
</dbReference>
<dbReference type="AlphaFoldDB" id="E6PH20"/>
<proteinExistence type="predicted"/>
<accession>E6PH20</accession>
<comment type="caution">
    <text evidence="4">The sequence shown here is derived from an EMBL/GenBank/DDBJ whole genome shotgun (WGS) entry which is preliminary data.</text>
</comment>
<keyword evidence="2" id="KW-0472">Membrane</keyword>
<dbReference type="Pfam" id="PF20385">
    <property type="entry name" value="DUF6680"/>
    <property type="match status" value="1"/>
</dbReference>
<keyword evidence="2" id="KW-0812">Transmembrane</keyword>
<protein>
    <recommendedName>
        <fullName evidence="3">DUF6680 domain-containing protein</fullName>
    </recommendedName>
</protein>
<sequence length="176" mass="20104">MELRDWVTVFALVAGPSLAVGLTLYMQKRGKVRGQRLDVFQTLLAYRQDWFNSERVKALCLIDFVFHNVPSVRAKWKEYFEALSDPQFNDGKNDAVNVWKLKQDVMIAEMAKVLGYGNEIAIEEIARSYAPKQYTLNVLYTQAAQTELLRLLQNSENFGTPRHSSSATHTTPPIHP</sequence>
<organism evidence="4">
    <name type="scientific">mine drainage metagenome</name>
    <dbReference type="NCBI Taxonomy" id="410659"/>
    <lineage>
        <taxon>unclassified sequences</taxon>
        <taxon>metagenomes</taxon>
        <taxon>ecological metagenomes</taxon>
    </lineage>
</organism>
<keyword evidence="2" id="KW-1133">Transmembrane helix</keyword>
<feature type="region of interest" description="Disordered" evidence="1">
    <location>
        <begin position="157"/>
        <end position="176"/>
    </location>
</feature>
<evidence type="ECO:0000259" key="3">
    <source>
        <dbReference type="Pfam" id="PF20385"/>
    </source>
</evidence>
<reference evidence="4" key="1">
    <citation type="submission" date="2009-10" db="EMBL/GenBank/DDBJ databases">
        <title>Diversity of trophic interactions inside an arsenic-rich microbial ecosystem.</title>
        <authorList>
            <person name="Bertin P.N."/>
            <person name="Heinrich-Salmeron A."/>
            <person name="Pelletier E."/>
            <person name="Goulhen-Chollet F."/>
            <person name="Arsene-Ploetze F."/>
            <person name="Gallien S."/>
            <person name="Calteau A."/>
            <person name="Vallenet D."/>
            <person name="Casiot C."/>
            <person name="Chane-Woon-Ming B."/>
            <person name="Giloteaux L."/>
            <person name="Barakat M."/>
            <person name="Bonnefoy V."/>
            <person name="Bruneel O."/>
            <person name="Chandler M."/>
            <person name="Cleiss J."/>
            <person name="Duran R."/>
            <person name="Elbaz-Poulichet F."/>
            <person name="Fonknechten N."/>
            <person name="Lauga B."/>
            <person name="Mornico D."/>
            <person name="Ortet P."/>
            <person name="Schaeffer C."/>
            <person name="Siguier P."/>
            <person name="Alexander Thil Smith A."/>
            <person name="Van Dorsselaer A."/>
            <person name="Weissenbach J."/>
            <person name="Medigue C."/>
            <person name="Le Paslier D."/>
        </authorList>
    </citation>
    <scope>NUCLEOTIDE SEQUENCE</scope>
</reference>
<dbReference type="EMBL" id="CABL01000016">
    <property type="protein sequence ID" value="CBH75758.1"/>
    <property type="molecule type" value="Genomic_DNA"/>
</dbReference>